<evidence type="ECO:0000256" key="1">
    <source>
        <dbReference type="SAM" id="MobiDB-lite"/>
    </source>
</evidence>
<dbReference type="OrthoDB" id="1888697at2759"/>
<dbReference type="KEGG" id="nnu:104590069"/>
<dbReference type="eggNOG" id="ENOG502S4IC">
    <property type="taxonomic scope" value="Eukaryota"/>
</dbReference>
<evidence type="ECO:0000313" key="3">
    <source>
        <dbReference type="RefSeq" id="XP_010246895.1"/>
    </source>
</evidence>
<protein>
    <submittedName>
        <fullName evidence="3">Uncharacterized protein LOC104590069</fullName>
    </submittedName>
</protein>
<dbReference type="RefSeq" id="XP_010246895.1">
    <property type="nucleotide sequence ID" value="XM_010248593.2"/>
</dbReference>
<sequence>MAEFPPNLDDGELWIPSDIFPDEVSTKFSPEFPSEITYMEDLAHQLATFALLERNQTVANPPPNLPPNLEYFRRQGRYGAVAPPRTGFSFGFGRGPTAGHHLFSSGNEGFPAGSRPVYQYRPMKPVHAQVESSVHQPGDRSLQKQQQNQGQNRFLPFQVNGSGMGGLVREYGGTGVFLPRIATTADVKKKQSGKTGEENQQKSCNKKVALEKQEAFQLSSEMGLPQDWTY</sequence>
<name>A0A1U7Z7I8_NELNU</name>
<dbReference type="PANTHER" id="PTHR33356:SF34">
    <property type="match status" value="1"/>
</dbReference>
<evidence type="ECO:0000313" key="2">
    <source>
        <dbReference type="Proteomes" id="UP000189703"/>
    </source>
</evidence>
<accession>A0A1U7Z7I8</accession>
<proteinExistence type="predicted"/>
<gene>
    <name evidence="3" type="primary">LOC104590069</name>
</gene>
<dbReference type="OMA" id="RPAERCC"/>
<feature type="region of interest" description="Disordered" evidence="1">
    <location>
        <begin position="127"/>
        <end position="149"/>
    </location>
</feature>
<dbReference type="InParanoid" id="A0A1U7Z7I8"/>
<keyword evidence="2" id="KW-1185">Reference proteome</keyword>
<organism evidence="2 3">
    <name type="scientific">Nelumbo nucifera</name>
    <name type="common">Sacred lotus</name>
    <dbReference type="NCBI Taxonomy" id="4432"/>
    <lineage>
        <taxon>Eukaryota</taxon>
        <taxon>Viridiplantae</taxon>
        <taxon>Streptophyta</taxon>
        <taxon>Embryophyta</taxon>
        <taxon>Tracheophyta</taxon>
        <taxon>Spermatophyta</taxon>
        <taxon>Magnoliopsida</taxon>
        <taxon>Proteales</taxon>
        <taxon>Nelumbonaceae</taxon>
        <taxon>Nelumbo</taxon>
    </lineage>
</organism>
<dbReference type="PANTHER" id="PTHR33356">
    <property type="entry name" value="TIP41-LIKE PROTEIN"/>
    <property type="match status" value="1"/>
</dbReference>
<dbReference type="Proteomes" id="UP000189703">
    <property type="component" value="Unplaced"/>
</dbReference>
<feature type="region of interest" description="Disordered" evidence="1">
    <location>
        <begin position="185"/>
        <end position="205"/>
    </location>
</feature>
<dbReference type="AlphaFoldDB" id="A0A1U7Z7I8"/>
<dbReference type="GeneID" id="104590069"/>
<reference evidence="3" key="1">
    <citation type="submission" date="2025-08" db="UniProtKB">
        <authorList>
            <consortium name="RefSeq"/>
        </authorList>
    </citation>
    <scope>IDENTIFICATION</scope>
</reference>